<evidence type="ECO:0000313" key="2">
    <source>
        <dbReference type="EMBL" id="PRQ24638.1"/>
    </source>
</evidence>
<protein>
    <submittedName>
        <fullName evidence="2">Uncharacterized protein</fullName>
    </submittedName>
</protein>
<evidence type="ECO:0000313" key="3">
    <source>
        <dbReference type="Proteomes" id="UP000238479"/>
    </source>
</evidence>
<gene>
    <name evidence="2" type="ORF">RchiOBHm_Chr6g0274641</name>
</gene>
<evidence type="ECO:0000256" key="1">
    <source>
        <dbReference type="SAM" id="MobiDB-lite"/>
    </source>
</evidence>
<dbReference type="Proteomes" id="UP000238479">
    <property type="component" value="Chromosome 6"/>
</dbReference>
<comment type="caution">
    <text evidence="2">The sequence shown here is derived from an EMBL/GenBank/DDBJ whole genome shotgun (WGS) entry which is preliminary data.</text>
</comment>
<accession>A0A2P6PRT2</accession>
<dbReference type="EMBL" id="PDCK01000044">
    <property type="protein sequence ID" value="PRQ24638.1"/>
    <property type="molecule type" value="Genomic_DNA"/>
</dbReference>
<dbReference type="AlphaFoldDB" id="A0A2P6PRT2"/>
<dbReference type="Gramene" id="PRQ24638">
    <property type="protein sequence ID" value="PRQ24638"/>
    <property type="gene ID" value="RchiOBHm_Chr6g0274641"/>
</dbReference>
<reference evidence="2 3" key="1">
    <citation type="journal article" date="2018" name="Nat. Genet.">
        <title>The Rosa genome provides new insights in the design of modern roses.</title>
        <authorList>
            <person name="Bendahmane M."/>
        </authorList>
    </citation>
    <scope>NUCLEOTIDE SEQUENCE [LARGE SCALE GENOMIC DNA]</scope>
    <source>
        <strain evidence="3">cv. Old Blush</strain>
    </source>
</reference>
<feature type="region of interest" description="Disordered" evidence="1">
    <location>
        <begin position="1"/>
        <end position="59"/>
    </location>
</feature>
<organism evidence="2 3">
    <name type="scientific">Rosa chinensis</name>
    <name type="common">China rose</name>
    <dbReference type="NCBI Taxonomy" id="74649"/>
    <lineage>
        <taxon>Eukaryota</taxon>
        <taxon>Viridiplantae</taxon>
        <taxon>Streptophyta</taxon>
        <taxon>Embryophyta</taxon>
        <taxon>Tracheophyta</taxon>
        <taxon>Spermatophyta</taxon>
        <taxon>Magnoliopsida</taxon>
        <taxon>eudicotyledons</taxon>
        <taxon>Gunneridae</taxon>
        <taxon>Pentapetalae</taxon>
        <taxon>rosids</taxon>
        <taxon>fabids</taxon>
        <taxon>Rosales</taxon>
        <taxon>Rosaceae</taxon>
        <taxon>Rosoideae</taxon>
        <taxon>Rosoideae incertae sedis</taxon>
        <taxon>Rosa</taxon>
    </lineage>
</organism>
<name>A0A2P6PRT2_ROSCH</name>
<keyword evidence="3" id="KW-1185">Reference proteome</keyword>
<sequence>MEENYQKPGNASVSFIGRGSSDKGDNWPRGFEGEIVSSGSDVCGDNTREEGPSSFDFEF</sequence>
<proteinExistence type="predicted"/>